<feature type="region of interest" description="Disordered" evidence="1">
    <location>
        <begin position="1"/>
        <end position="36"/>
    </location>
</feature>
<dbReference type="EMBL" id="OA882254">
    <property type="protein sequence ID" value="CAD7274174.1"/>
    <property type="molecule type" value="Genomic_DNA"/>
</dbReference>
<dbReference type="EMBL" id="CAJPEX010000217">
    <property type="protein sequence ID" value="CAG0914326.1"/>
    <property type="molecule type" value="Genomic_DNA"/>
</dbReference>
<feature type="region of interest" description="Disordered" evidence="1">
    <location>
        <begin position="184"/>
        <end position="203"/>
    </location>
</feature>
<name>A0A7R9BFH4_9CRUS</name>
<accession>A0A7R9BFH4</accession>
<organism evidence="2">
    <name type="scientific">Notodromas monacha</name>
    <dbReference type="NCBI Taxonomy" id="399045"/>
    <lineage>
        <taxon>Eukaryota</taxon>
        <taxon>Metazoa</taxon>
        <taxon>Ecdysozoa</taxon>
        <taxon>Arthropoda</taxon>
        <taxon>Crustacea</taxon>
        <taxon>Oligostraca</taxon>
        <taxon>Ostracoda</taxon>
        <taxon>Podocopa</taxon>
        <taxon>Podocopida</taxon>
        <taxon>Cypridocopina</taxon>
        <taxon>Cypridoidea</taxon>
        <taxon>Cyprididae</taxon>
        <taxon>Notodromas</taxon>
    </lineage>
</organism>
<feature type="compositionally biased region" description="Acidic residues" evidence="1">
    <location>
        <begin position="407"/>
        <end position="418"/>
    </location>
</feature>
<feature type="compositionally biased region" description="Low complexity" evidence="1">
    <location>
        <begin position="9"/>
        <end position="35"/>
    </location>
</feature>
<feature type="compositionally biased region" description="Low complexity" evidence="1">
    <location>
        <begin position="184"/>
        <end position="198"/>
    </location>
</feature>
<gene>
    <name evidence="2" type="ORF">NMOB1V02_LOCUS2026</name>
</gene>
<dbReference type="AlphaFoldDB" id="A0A7R9BFH4"/>
<reference evidence="2" key="1">
    <citation type="submission" date="2020-11" db="EMBL/GenBank/DDBJ databases">
        <authorList>
            <person name="Tran Van P."/>
        </authorList>
    </citation>
    <scope>NUCLEOTIDE SEQUENCE</scope>
</reference>
<proteinExistence type="predicted"/>
<evidence type="ECO:0000256" key="1">
    <source>
        <dbReference type="SAM" id="MobiDB-lite"/>
    </source>
</evidence>
<protein>
    <submittedName>
        <fullName evidence="2">Uncharacterized protein</fullName>
    </submittedName>
</protein>
<dbReference type="OrthoDB" id="10677262at2759"/>
<feature type="region of interest" description="Disordered" evidence="1">
    <location>
        <begin position="106"/>
        <end position="131"/>
    </location>
</feature>
<keyword evidence="3" id="KW-1185">Reference proteome</keyword>
<dbReference type="Proteomes" id="UP000678499">
    <property type="component" value="Unassembled WGS sequence"/>
</dbReference>
<evidence type="ECO:0000313" key="3">
    <source>
        <dbReference type="Proteomes" id="UP000678499"/>
    </source>
</evidence>
<sequence length="471" mass="51767">MRTTERVASSSSSTETDNSGEDSPQMTTTTTKKSTLPSVSIEAGSLTSAEITSLEQLAQLFGIPLLTQLVTKVMNSSFLGELLHEKLNSNLLDDLVSYLPLPEEAQFPSEGNDTSVSFRKHRGNRNVDPTNEEEVGNMLVSMEARSVSNEKGDPLPKSRMGRGFFRKKLQEGVANVIQRVSAVETMSSSSNQNASETSADLDEAVGEDEDFRAPTILQSKASVRVTQDGEFRGLATLKRVSDVELDDEVDGKRHFKCFFAATNVTFYARLHVHERVDLVTSADTFRHSSTTSNATVKISRLPVLSGSIKFSYGRPDGNLKLEGIKVYPPDSAIFLHQKMLDEFTEAYAVDMLAFLGQTLKSDVKKSLEDILATSTSVLFGKNAPSLVPNSANDEKPSSAMFAPLTSAEDDDDRQEEEERDRSSQRRGHGDHSHNNQDCPCNKIKGQQVGIVHSRRKFAGKAMGFFPDHGKM</sequence>
<feature type="region of interest" description="Disordered" evidence="1">
    <location>
        <begin position="404"/>
        <end position="442"/>
    </location>
</feature>
<feature type="compositionally biased region" description="Basic and acidic residues" evidence="1">
    <location>
        <begin position="419"/>
        <end position="434"/>
    </location>
</feature>
<evidence type="ECO:0000313" key="2">
    <source>
        <dbReference type="EMBL" id="CAD7274174.1"/>
    </source>
</evidence>